<gene>
    <name evidence="3" type="ORF">H9647_14790</name>
</gene>
<feature type="domain" description="Macro" evidence="2">
    <location>
        <begin position="1"/>
        <end position="159"/>
    </location>
</feature>
<evidence type="ECO:0000313" key="3">
    <source>
        <dbReference type="EMBL" id="MBD7969339.1"/>
    </source>
</evidence>
<evidence type="ECO:0000256" key="1">
    <source>
        <dbReference type="ARBA" id="ARBA00035885"/>
    </source>
</evidence>
<dbReference type="SUPFAM" id="SSF52949">
    <property type="entry name" value="Macro domain-like"/>
    <property type="match status" value="1"/>
</dbReference>
<accession>A0ABR8T0P7</accession>
<dbReference type="PANTHER" id="PTHR12521">
    <property type="entry name" value="PROTEIN C6ORF130"/>
    <property type="match status" value="1"/>
</dbReference>
<dbReference type="InterPro" id="IPR043472">
    <property type="entry name" value="Macro_dom-like"/>
</dbReference>
<proteinExistence type="predicted"/>
<dbReference type="Proteomes" id="UP000608071">
    <property type="component" value="Unassembled WGS sequence"/>
</dbReference>
<dbReference type="PANTHER" id="PTHR12521:SF0">
    <property type="entry name" value="ADP-RIBOSE GLYCOHYDROLASE OARD1"/>
    <property type="match status" value="1"/>
</dbReference>
<sequence>MVEIVRGDIAYAAEDIIGHLVNCKGIMGGSIAKQIKVEYPEAYSSYITLTNSEISLLGQVQFIQTKGKFIANLFGQKYYKRGILRKKQSCNKKALEKALVELRHFAESHQYSIALPYRMSFNRTGTEYRDILNIIHRVFADYPVTLYSIIDLENQSEEE</sequence>
<comment type="caution">
    <text evidence="3">The sequence shown here is derived from an EMBL/GenBank/DDBJ whole genome shotgun (WGS) entry which is preliminary data.</text>
</comment>
<dbReference type="RefSeq" id="WP_191801238.1">
    <property type="nucleotide sequence ID" value="NZ_JACSQL010000006.1"/>
</dbReference>
<dbReference type="EMBL" id="JACSQL010000006">
    <property type="protein sequence ID" value="MBD7969339.1"/>
    <property type="molecule type" value="Genomic_DNA"/>
</dbReference>
<organism evidence="3 4">
    <name type="scientific">Paenibacillus gallinarum</name>
    <dbReference type="NCBI Taxonomy" id="2762232"/>
    <lineage>
        <taxon>Bacteria</taxon>
        <taxon>Bacillati</taxon>
        <taxon>Bacillota</taxon>
        <taxon>Bacilli</taxon>
        <taxon>Bacillales</taxon>
        <taxon>Paenibacillaceae</taxon>
        <taxon>Paenibacillus</taxon>
    </lineage>
</organism>
<protein>
    <submittedName>
        <fullName evidence="3">Macro domain-containing protein</fullName>
    </submittedName>
</protein>
<dbReference type="InterPro" id="IPR002589">
    <property type="entry name" value="Macro_dom"/>
</dbReference>
<dbReference type="PROSITE" id="PS51154">
    <property type="entry name" value="MACRO"/>
    <property type="match status" value="1"/>
</dbReference>
<dbReference type="InterPro" id="IPR050892">
    <property type="entry name" value="ADP-ribose_metab_enzymes"/>
</dbReference>
<keyword evidence="4" id="KW-1185">Reference proteome</keyword>
<dbReference type="Gene3D" id="3.40.220.10">
    <property type="entry name" value="Leucine Aminopeptidase, subunit E, domain 1"/>
    <property type="match status" value="1"/>
</dbReference>
<comment type="catalytic activity">
    <reaction evidence="1">
        <text>an N-(ADP-alpha-D-ribosyl)-thymidine in DNA + H2O = a thymidine in DNA + ADP-D-ribose</text>
        <dbReference type="Rhea" id="RHEA:71655"/>
        <dbReference type="Rhea" id="RHEA-COMP:13556"/>
        <dbReference type="Rhea" id="RHEA-COMP:18051"/>
        <dbReference type="ChEBI" id="CHEBI:15377"/>
        <dbReference type="ChEBI" id="CHEBI:57967"/>
        <dbReference type="ChEBI" id="CHEBI:137386"/>
        <dbReference type="ChEBI" id="CHEBI:191199"/>
    </reaction>
    <physiologicalReaction direction="left-to-right" evidence="1">
        <dbReference type="Rhea" id="RHEA:71656"/>
    </physiologicalReaction>
</comment>
<evidence type="ECO:0000259" key="2">
    <source>
        <dbReference type="PROSITE" id="PS51154"/>
    </source>
</evidence>
<name>A0ABR8T0P7_9BACL</name>
<evidence type="ECO:0000313" key="4">
    <source>
        <dbReference type="Proteomes" id="UP000608071"/>
    </source>
</evidence>
<reference evidence="3 4" key="1">
    <citation type="submission" date="2020-08" db="EMBL/GenBank/DDBJ databases">
        <title>A Genomic Blueprint of the Chicken Gut Microbiome.</title>
        <authorList>
            <person name="Gilroy R."/>
            <person name="Ravi A."/>
            <person name="Getino M."/>
            <person name="Pursley I."/>
            <person name="Horton D.L."/>
            <person name="Alikhan N.-F."/>
            <person name="Baker D."/>
            <person name="Gharbi K."/>
            <person name="Hall N."/>
            <person name="Watson M."/>
            <person name="Adriaenssens E.M."/>
            <person name="Foster-Nyarko E."/>
            <person name="Jarju S."/>
            <person name="Secka A."/>
            <person name="Antonio M."/>
            <person name="Oren A."/>
            <person name="Chaudhuri R."/>
            <person name="La Ragione R.M."/>
            <person name="Hildebrand F."/>
            <person name="Pallen M.J."/>
        </authorList>
    </citation>
    <scope>NUCLEOTIDE SEQUENCE [LARGE SCALE GENOMIC DNA]</scope>
    <source>
        <strain evidence="3 4">Sa2BVA9</strain>
    </source>
</reference>